<feature type="region of interest" description="Disordered" evidence="1">
    <location>
        <begin position="1"/>
        <end position="29"/>
    </location>
</feature>
<proteinExistence type="predicted"/>
<dbReference type="HOGENOM" id="CLU_029051_0_0_1"/>
<feature type="compositionally biased region" description="Acidic residues" evidence="1">
    <location>
        <begin position="14"/>
        <end position="23"/>
    </location>
</feature>
<dbReference type="Proteomes" id="UP000015241">
    <property type="component" value="Unassembled WGS sequence"/>
</dbReference>
<dbReference type="eggNOG" id="KOG1601">
    <property type="taxonomic scope" value="Eukaryota"/>
</dbReference>
<evidence type="ECO:0000313" key="3">
    <source>
        <dbReference type="Proteomes" id="UP000015241"/>
    </source>
</evidence>
<feature type="compositionally biased region" description="Polar residues" evidence="1">
    <location>
        <begin position="192"/>
        <end position="202"/>
    </location>
</feature>
<protein>
    <submittedName>
        <fullName evidence="2">Uncharacterized protein</fullName>
    </submittedName>
</protein>
<organism evidence="2 3">
    <name type="scientific">Fomitopsis schrenkii</name>
    <name type="common">Brown rot fungus</name>
    <dbReference type="NCBI Taxonomy" id="2126942"/>
    <lineage>
        <taxon>Eukaryota</taxon>
        <taxon>Fungi</taxon>
        <taxon>Dikarya</taxon>
        <taxon>Basidiomycota</taxon>
        <taxon>Agaricomycotina</taxon>
        <taxon>Agaricomycetes</taxon>
        <taxon>Polyporales</taxon>
        <taxon>Fomitopsis</taxon>
    </lineage>
</organism>
<evidence type="ECO:0000313" key="2">
    <source>
        <dbReference type="EMBL" id="EPT01541.1"/>
    </source>
</evidence>
<feature type="region of interest" description="Disordered" evidence="1">
    <location>
        <begin position="354"/>
        <end position="384"/>
    </location>
</feature>
<gene>
    <name evidence="2" type="ORF">FOMPIDRAFT_1015827</name>
</gene>
<evidence type="ECO:0000256" key="1">
    <source>
        <dbReference type="SAM" id="MobiDB-lite"/>
    </source>
</evidence>
<dbReference type="InParanoid" id="S8FJF5"/>
<dbReference type="EMBL" id="KE504141">
    <property type="protein sequence ID" value="EPT01541.1"/>
    <property type="molecule type" value="Genomic_DNA"/>
</dbReference>
<feature type="compositionally biased region" description="Basic residues" evidence="1">
    <location>
        <begin position="368"/>
        <end position="379"/>
    </location>
</feature>
<reference evidence="2 3" key="1">
    <citation type="journal article" date="2012" name="Science">
        <title>The Paleozoic origin of enzymatic lignin decomposition reconstructed from 31 fungal genomes.</title>
        <authorList>
            <person name="Floudas D."/>
            <person name="Binder M."/>
            <person name="Riley R."/>
            <person name="Barry K."/>
            <person name="Blanchette R.A."/>
            <person name="Henrissat B."/>
            <person name="Martinez A.T."/>
            <person name="Otillar R."/>
            <person name="Spatafora J.W."/>
            <person name="Yadav J.S."/>
            <person name="Aerts A."/>
            <person name="Benoit I."/>
            <person name="Boyd A."/>
            <person name="Carlson A."/>
            <person name="Copeland A."/>
            <person name="Coutinho P.M."/>
            <person name="de Vries R.P."/>
            <person name="Ferreira P."/>
            <person name="Findley K."/>
            <person name="Foster B."/>
            <person name="Gaskell J."/>
            <person name="Glotzer D."/>
            <person name="Gorecki P."/>
            <person name="Heitman J."/>
            <person name="Hesse C."/>
            <person name="Hori C."/>
            <person name="Igarashi K."/>
            <person name="Jurgens J.A."/>
            <person name="Kallen N."/>
            <person name="Kersten P."/>
            <person name="Kohler A."/>
            <person name="Kuees U."/>
            <person name="Kumar T.K.A."/>
            <person name="Kuo A."/>
            <person name="LaButti K."/>
            <person name="Larrondo L.F."/>
            <person name="Lindquist E."/>
            <person name="Ling A."/>
            <person name="Lombard V."/>
            <person name="Lucas S."/>
            <person name="Lundell T."/>
            <person name="Martin R."/>
            <person name="McLaughlin D.J."/>
            <person name="Morgenstern I."/>
            <person name="Morin E."/>
            <person name="Murat C."/>
            <person name="Nagy L.G."/>
            <person name="Nolan M."/>
            <person name="Ohm R.A."/>
            <person name="Patyshakuliyeva A."/>
            <person name="Rokas A."/>
            <person name="Ruiz-Duenas F.J."/>
            <person name="Sabat G."/>
            <person name="Salamov A."/>
            <person name="Samejima M."/>
            <person name="Schmutz J."/>
            <person name="Slot J.C."/>
            <person name="St John F."/>
            <person name="Stenlid J."/>
            <person name="Sun H."/>
            <person name="Sun S."/>
            <person name="Syed K."/>
            <person name="Tsang A."/>
            <person name="Wiebenga A."/>
            <person name="Young D."/>
            <person name="Pisabarro A."/>
            <person name="Eastwood D.C."/>
            <person name="Martin F."/>
            <person name="Cullen D."/>
            <person name="Grigoriev I.V."/>
            <person name="Hibbett D.S."/>
        </authorList>
    </citation>
    <scope>NUCLEOTIDE SEQUENCE</scope>
    <source>
        <strain evidence="3">FP-58527</strain>
    </source>
</reference>
<feature type="region of interest" description="Disordered" evidence="1">
    <location>
        <begin position="96"/>
        <end position="116"/>
    </location>
</feature>
<accession>S8FJF5</accession>
<keyword evidence="3" id="KW-1185">Reference proteome</keyword>
<name>S8FJF5_FOMSC</name>
<dbReference type="AlphaFoldDB" id="S8FJF5"/>
<sequence length="428" mass="46802">MHPGWEHDASNGSDDSEGKEDETQEFRSVADRWLSSAFPKFSAKARGGKPPEVVPPPHSIKAHGRFDVRIGPHIFPDTTFYEVYYLPDIAAGRETSSGQAPTFHAPRAKEPQRTDVLPSTAQVAVSALSSSLEVRKDFSDSSVTPDLVLQVSTAAATDPVLKDLLQLAGSDKASPEQKKTLADLIRSMGTASKPISLQSPPAGTSAHASGIPSRSSAPLRRVHDFDIVIEFQEKPSDRWIVPRGSAVCERLNTHPLSDILLSISIPALEHLQAESHEKADETMTPQIVNMRISNVSLGLWELLFRWVGGEEGIAKGRDALRNIADRQSPRTYLQYQLPDGPLLEQLKNTVPPRYNMKSIMPTNSNSTRNRKKPARKHREAKAQATGTTVMIIVDGKHKSKARAIEPAAPISCRSCGRADVPLLNFGSK</sequence>
<feature type="region of interest" description="Disordered" evidence="1">
    <location>
        <begin position="192"/>
        <end position="216"/>
    </location>
</feature>
<dbReference type="OrthoDB" id="5338195at2759"/>